<reference evidence="1 2" key="1">
    <citation type="submission" date="2018-04" db="EMBL/GenBank/DDBJ databases">
        <title>Genome sequencing of Gemmobacter.</title>
        <authorList>
            <person name="Yi H."/>
            <person name="Baek M.-G."/>
        </authorList>
    </citation>
    <scope>NUCLEOTIDE SEQUENCE [LARGE SCALE GENOMIC DNA]</scope>
    <source>
        <strain evidence="1 2">HYN0069</strain>
    </source>
</reference>
<dbReference type="KEGG" id="geh:HYN69_10050"/>
<protein>
    <recommendedName>
        <fullName evidence="3">SGNH/GDSL hydrolase family protein</fullName>
    </recommendedName>
</protein>
<evidence type="ECO:0000313" key="2">
    <source>
        <dbReference type="Proteomes" id="UP000244496"/>
    </source>
</evidence>
<dbReference type="EMBL" id="CP028918">
    <property type="protein sequence ID" value="AWB48803.1"/>
    <property type="molecule type" value="Genomic_DNA"/>
</dbReference>
<sequence length="228" mass="25281">MHPDLLIIGDSHTAALQEAAVAYGLNSEMLYISGNFWHENQMRPHRGQGISQPHRRGLNRKIIGFNAQIGGSVFRADIPVLASIGYHLGRLAPLFARHGHTPDAAHFAENDGLLFVSDDFLLSYILHHRDSLFRLLRFGAQYAKLTVVAPPMIQTDPVALYFGSRITSALRKHGLTVFDPRDEEDWADRPLPEHLRAPDGVHGNAAYGAEVLDRLSRRGLLSVDPATV</sequence>
<dbReference type="AlphaFoldDB" id="A0A2S0ULX9"/>
<keyword evidence="2" id="KW-1185">Reference proteome</keyword>
<dbReference type="Proteomes" id="UP000244496">
    <property type="component" value="Chromosome"/>
</dbReference>
<organism evidence="1 2">
    <name type="scientific">Paragemmobacter aquarius</name>
    <dbReference type="NCBI Taxonomy" id="2169400"/>
    <lineage>
        <taxon>Bacteria</taxon>
        <taxon>Pseudomonadati</taxon>
        <taxon>Pseudomonadota</taxon>
        <taxon>Alphaproteobacteria</taxon>
        <taxon>Rhodobacterales</taxon>
        <taxon>Paracoccaceae</taxon>
        <taxon>Paragemmobacter</taxon>
    </lineage>
</organism>
<gene>
    <name evidence="1" type="ORF">HYN69_10050</name>
</gene>
<accession>A0A2S0ULX9</accession>
<evidence type="ECO:0008006" key="3">
    <source>
        <dbReference type="Google" id="ProtNLM"/>
    </source>
</evidence>
<proteinExistence type="predicted"/>
<dbReference type="OrthoDB" id="7867068at2"/>
<evidence type="ECO:0000313" key="1">
    <source>
        <dbReference type="EMBL" id="AWB48803.1"/>
    </source>
</evidence>
<dbReference type="RefSeq" id="WP_108435622.1">
    <property type="nucleotide sequence ID" value="NZ_CP028918.1"/>
</dbReference>
<name>A0A2S0ULX9_9RHOB</name>